<dbReference type="InterPro" id="IPR036869">
    <property type="entry name" value="J_dom_sf"/>
</dbReference>
<comment type="caution">
    <text evidence="2">The sequence shown here is derived from an EMBL/GenBank/DDBJ whole genome shotgun (WGS) entry which is preliminary data.</text>
</comment>
<proteinExistence type="predicted"/>
<organism evidence="2">
    <name type="scientific">marine sediment metagenome</name>
    <dbReference type="NCBI Taxonomy" id="412755"/>
    <lineage>
        <taxon>unclassified sequences</taxon>
        <taxon>metagenomes</taxon>
        <taxon>ecological metagenomes</taxon>
    </lineage>
</organism>
<accession>A0A0F9PST9</accession>
<evidence type="ECO:0000259" key="1">
    <source>
        <dbReference type="PROSITE" id="PS50076"/>
    </source>
</evidence>
<feature type="domain" description="J" evidence="1">
    <location>
        <begin position="5"/>
        <end position="90"/>
    </location>
</feature>
<dbReference type="SUPFAM" id="SSF46565">
    <property type="entry name" value="Chaperone J-domain"/>
    <property type="match status" value="1"/>
</dbReference>
<sequence>MKQKHPHAVLGVHRDADFETITQAYITLAKTAHPDAGGSKEDFIRLQSAYDAMTKGHTPAGTDAAEGGCADSERWEFHEDIMKAVWDRVERNGECHPTPVTGKAEKLL</sequence>
<gene>
    <name evidence="2" type="ORF">LCGC14_1180270</name>
</gene>
<dbReference type="SMART" id="SM00271">
    <property type="entry name" value="DnaJ"/>
    <property type="match status" value="1"/>
</dbReference>
<reference evidence="2" key="1">
    <citation type="journal article" date="2015" name="Nature">
        <title>Complex archaea that bridge the gap between prokaryotes and eukaryotes.</title>
        <authorList>
            <person name="Spang A."/>
            <person name="Saw J.H."/>
            <person name="Jorgensen S.L."/>
            <person name="Zaremba-Niedzwiedzka K."/>
            <person name="Martijn J."/>
            <person name="Lind A.E."/>
            <person name="van Eijk R."/>
            <person name="Schleper C."/>
            <person name="Guy L."/>
            <person name="Ettema T.J."/>
        </authorList>
    </citation>
    <scope>NUCLEOTIDE SEQUENCE</scope>
</reference>
<dbReference type="InterPro" id="IPR001623">
    <property type="entry name" value="DnaJ_domain"/>
</dbReference>
<name>A0A0F9PST9_9ZZZZ</name>
<protein>
    <recommendedName>
        <fullName evidence="1">J domain-containing protein</fullName>
    </recommendedName>
</protein>
<dbReference type="EMBL" id="LAZR01005908">
    <property type="protein sequence ID" value="KKM96227.1"/>
    <property type="molecule type" value="Genomic_DNA"/>
</dbReference>
<dbReference type="CDD" id="cd06257">
    <property type="entry name" value="DnaJ"/>
    <property type="match status" value="1"/>
</dbReference>
<dbReference type="Pfam" id="PF00226">
    <property type="entry name" value="DnaJ"/>
    <property type="match status" value="1"/>
</dbReference>
<dbReference type="PROSITE" id="PS50076">
    <property type="entry name" value="DNAJ_2"/>
    <property type="match status" value="1"/>
</dbReference>
<dbReference type="Gene3D" id="1.10.287.110">
    <property type="entry name" value="DnaJ domain"/>
    <property type="match status" value="1"/>
</dbReference>
<evidence type="ECO:0000313" key="2">
    <source>
        <dbReference type="EMBL" id="KKM96227.1"/>
    </source>
</evidence>
<dbReference type="AlphaFoldDB" id="A0A0F9PST9"/>